<keyword evidence="1" id="KW-0732">Signal</keyword>
<proteinExistence type="predicted"/>
<reference evidence="2" key="1">
    <citation type="submission" date="2023-01" db="EMBL/GenBank/DDBJ databases">
        <title>Whole genome sequence of Paucibacter sp. S2-9 isolated from pond sediment.</title>
        <authorList>
            <person name="Jung J.Y."/>
        </authorList>
    </citation>
    <scope>NUCLEOTIDE SEQUENCE</scope>
    <source>
        <strain evidence="2">S2-9</strain>
    </source>
</reference>
<dbReference type="CDD" id="cd14789">
    <property type="entry name" value="Tiki"/>
    <property type="match status" value="1"/>
</dbReference>
<name>A0AA95NIC0_9BURK</name>
<dbReference type="RefSeq" id="WP_285234877.1">
    <property type="nucleotide sequence ID" value="NZ_CP116346.1"/>
</dbReference>
<dbReference type="Proteomes" id="UP001177769">
    <property type="component" value="Chromosome"/>
</dbReference>
<dbReference type="PANTHER" id="PTHR40590">
    <property type="entry name" value="CYTOPLASMIC PROTEIN-RELATED"/>
    <property type="match status" value="1"/>
</dbReference>
<dbReference type="Pfam" id="PF01963">
    <property type="entry name" value="TraB_PrgY_gumN"/>
    <property type="match status" value="1"/>
</dbReference>
<dbReference type="InterPro" id="IPR002816">
    <property type="entry name" value="TraB/PrgY/GumN_fam"/>
</dbReference>
<dbReference type="InterPro" id="IPR047111">
    <property type="entry name" value="YbaP-like"/>
</dbReference>
<sequence>MLLNSLRHFLTAGLAVLLVSPAWAQCPPMPQAAATPEQLAAAAPDRGMLWRLTRDGRSAYLFASLHVGRPEWAYPGPRLREALAHSELIALELDLADAETQRLLARGPRHADALRLDAGTQARLQAQARAACLPEQALAALHPLLQLATLSLLAGRWEGLDAAYGQELMMGRWAAEQGRPIAALENADEQLRALVPRRAAPALRALRQGLAQLEDGSLRPVLRRLAAAWERGDLAELADYARWCECVADAADRAELKRLNDDRNPMLAARIAALHARGQTLLAAVGALHMTGPQALPRLLEQQGFVVQALHPAPAGAGQGLPSPR</sequence>
<evidence type="ECO:0000313" key="3">
    <source>
        <dbReference type="Proteomes" id="UP001177769"/>
    </source>
</evidence>
<keyword evidence="3" id="KW-1185">Reference proteome</keyword>
<dbReference type="KEGG" id="pais:PFX98_09085"/>
<gene>
    <name evidence="2" type="ORF">PFX98_09085</name>
</gene>
<feature type="chain" id="PRO_5041735003" evidence="1">
    <location>
        <begin position="25"/>
        <end position="325"/>
    </location>
</feature>
<evidence type="ECO:0000313" key="2">
    <source>
        <dbReference type="EMBL" id="WIT13757.1"/>
    </source>
</evidence>
<dbReference type="EMBL" id="CP116346">
    <property type="protein sequence ID" value="WIT13757.1"/>
    <property type="molecule type" value="Genomic_DNA"/>
</dbReference>
<dbReference type="AlphaFoldDB" id="A0AA95NIC0"/>
<accession>A0AA95NIC0</accession>
<protein>
    <submittedName>
        <fullName evidence="2">TraB/GumN family protein</fullName>
    </submittedName>
</protein>
<feature type="signal peptide" evidence="1">
    <location>
        <begin position="1"/>
        <end position="24"/>
    </location>
</feature>
<dbReference type="PANTHER" id="PTHR40590:SF1">
    <property type="entry name" value="CYTOPLASMIC PROTEIN"/>
    <property type="match status" value="1"/>
</dbReference>
<organism evidence="2 3">
    <name type="scientific">Paucibacter sediminis</name>
    <dbReference type="NCBI Taxonomy" id="3019553"/>
    <lineage>
        <taxon>Bacteria</taxon>
        <taxon>Pseudomonadati</taxon>
        <taxon>Pseudomonadota</taxon>
        <taxon>Betaproteobacteria</taxon>
        <taxon>Burkholderiales</taxon>
        <taxon>Sphaerotilaceae</taxon>
        <taxon>Roseateles</taxon>
    </lineage>
</organism>
<evidence type="ECO:0000256" key="1">
    <source>
        <dbReference type="SAM" id="SignalP"/>
    </source>
</evidence>